<feature type="transmembrane region" description="Helical" evidence="1">
    <location>
        <begin position="138"/>
        <end position="156"/>
    </location>
</feature>
<dbReference type="RefSeq" id="WP_012997067.1">
    <property type="nucleotide sequence ID" value="NC_013926.1"/>
</dbReference>
<proteinExistence type="predicted"/>
<feature type="transmembrane region" description="Helical" evidence="1">
    <location>
        <begin position="31"/>
        <end position="51"/>
    </location>
</feature>
<keyword evidence="1" id="KW-0472">Membrane</keyword>
<sequence length="212" mass="23187">MNPWMGILLWFAVFMGGSIVGGLCPSRKAKIGAGCTSTVFIILSLIVFQFTGGFEYYGLKIDIFYTVISIFTAFIIAFPLSLIASRVAENTNMQNGPFDLGNLNILEFSFLLLLLAPLGEEFLFRGILESSLLEYGTLIAIVVPALLFSLIHILPFKNTPRKFLATILISAFILGLLAGYFRAISGSLLPAYATHAIFNLNGKIAERLTSTE</sequence>
<dbReference type="PANTHER" id="PTHR36435">
    <property type="entry name" value="SLR1288 PROTEIN"/>
    <property type="match status" value="1"/>
</dbReference>
<keyword evidence="4" id="KW-1185">Reference proteome</keyword>
<dbReference type="HOGENOM" id="CLU_113186_0_0_2"/>
<dbReference type="PANTHER" id="PTHR36435:SF1">
    <property type="entry name" value="CAAX AMINO TERMINAL PROTEASE FAMILY PROTEIN"/>
    <property type="match status" value="1"/>
</dbReference>
<keyword evidence="1" id="KW-1133">Transmembrane helix</keyword>
<dbReference type="AlphaFoldDB" id="D3TBR6"/>
<protein>
    <submittedName>
        <fullName evidence="3">Abortive infection protein</fullName>
    </submittedName>
</protein>
<dbReference type="GO" id="GO:0080120">
    <property type="term" value="P:CAAX-box protein maturation"/>
    <property type="evidence" value="ECO:0007669"/>
    <property type="project" value="UniProtKB-ARBA"/>
</dbReference>
<name>D3TBR6_ACIB4</name>
<accession>D3TBR6</accession>
<keyword evidence="1" id="KW-0812">Transmembrane</keyword>
<dbReference type="Proteomes" id="UP000001400">
    <property type="component" value="Chromosome"/>
</dbReference>
<dbReference type="InterPro" id="IPR003675">
    <property type="entry name" value="Rce1/LyrA-like_dom"/>
</dbReference>
<feature type="transmembrane region" description="Helical" evidence="1">
    <location>
        <begin position="6"/>
        <end position="24"/>
    </location>
</feature>
<gene>
    <name evidence="3" type="ordered locus">Aboo_0189</name>
</gene>
<dbReference type="Pfam" id="PF02517">
    <property type="entry name" value="Rce1-like"/>
    <property type="match status" value="1"/>
</dbReference>
<evidence type="ECO:0000313" key="3">
    <source>
        <dbReference type="EMBL" id="ADD08001.1"/>
    </source>
</evidence>
<dbReference type="EMBL" id="CP001941">
    <property type="protein sequence ID" value="ADD08001.1"/>
    <property type="molecule type" value="Genomic_DNA"/>
</dbReference>
<reference evidence="3" key="1">
    <citation type="submission" date="2010-02" db="EMBL/GenBank/DDBJ databases">
        <title>Complete sequence of Aciduliprofundum boonei T469.</title>
        <authorList>
            <consortium name="US DOE Joint Genome Institute"/>
            <person name="Lucas S."/>
            <person name="Copeland A."/>
            <person name="Lapidus A."/>
            <person name="Cheng J.-F."/>
            <person name="Bruce D."/>
            <person name="Goodwin L."/>
            <person name="Pitluck S."/>
            <person name="Saunders E."/>
            <person name="Detter J.C."/>
            <person name="Han C."/>
            <person name="Tapia R."/>
            <person name="Land M."/>
            <person name="Hauser L."/>
            <person name="Kyrpides N."/>
            <person name="Mikhailova N."/>
            <person name="Flores G."/>
            <person name="Reysenbach A.-L."/>
            <person name="Woyke T."/>
        </authorList>
    </citation>
    <scope>NUCLEOTIDE SEQUENCE</scope>
    <source>
        <strain evidence="3">T469</strain>
    </source>
</reference>
<dbReference type="GO" id="GO:0004175">
    <property type="term" value="F:endopeptidase activity"/>
    <property type="evidence" value="ECO:0007669"/>
    <property type="project" value="UniProtKB-ARBA"/>
</dbReference>
<evidence type="ECO:0000313" key="4">
    <source>
        <dbReference type="Proteomes" id="UP000001400"/>
    </source>
</evidence>
<dbReference type="KEGG" id="abi:Aboo_0189"/>
<feature type="domain" description="CAAX prenyl protease 2/Lysostaphin resistance protein A-like" evidence="2">
    <location>
        <begin position="106"/>
        <end position="200"/>
    </location>
</feature>
<dbReference type="GeneID" id="8827127"/>
<dbReference type="InterPro" id="IPR052710">
    <property type="entry name" value="CAAX_protease"/>
</dbReference>
<feature type="transmembrane region" description="Helical" evidence="1">
    <location>
        <begin position="100"/>
        <end position="118"/>
    </location>
</feature>
<evidence type="ECO:0000259" key="2">
    <source>
        <dbReference type="Pfam" id="PF02517"/>
    </source>
</evidence>
<evidence type="ECO:0000256" key="1">
    <source>
        <dbReference type="SAM" id="Phobius"/>
    </source>
</evidence>
<feature type="transmembrane region" description="Helical" evidence="1">
    <location>
        <begin position="163"/>
        <end position="181"/>
    </location>
</feature>
<feature type="transmembrane region" description="Helical" evidence="1">
    <location>
        <begin position="63"/>
        <end position="88"/>
    </location>
</feature>
<dbReference type="OrthoDB" id="99367at2157"/>
<organism evidence="3 4">
    <name type="scientific">Aciduliprofundum boonei (strain DSM 19572 / T469)</name>
    <dbReference type="NCBI Taxonomy" id="439481"/>
    <lineage>
        <taxon>Archaea</taxon>
        <taxon>Methanobacteriati</taxon>
        <taxon>Thermoplasmatota</taxon>
        <taxon>DHVE2 group</taxon>
        <taxon>Candidatus Aciduliprofundum</taxon>
    </lineage>
</organism>